<sequence length="57" mass="6868">VENPIVHFRKGIPRKKRFKESHELVRKNKSKENLETQKIRKPTQCQQYQNTDYNKAG</sequence>
<protein>
    <submittedName>
        <fullName evidence="1">34646_t:CDS:1</fullName>
    </submittedName>
</protein>
<keyword evidence="2" id="KW-1185">Reference proteome</keyword>
<gene>
    <name evidence="1" type="ORF">RPERSI_LOCUS33544</name>
</gene>
<proteinExistence type="predicted"/>
<evidence type="ECO:0000313" key="2">
    <source>
        <dbReference type="Proteomes" id="UP000789920"/>
    </source>
</evidence>
<dbReference type="Proteomes" id="UP000789920">
    <property type="component" value="Unassembled WGS sequence"/>
</dbReference>
<name>A0ACA9SSR2_9GLOM</name>
<evidence type="ECO:0000313" key="1">
    <source>
        <dbReference type="EMBL" id="CAG8845168.1"/>
    </source>
</evidence>
<accession>A0ACA9SSR2</accession>
<reference evidence="1" key="1">
    <citation type="submission" date="2021-06" db="EMBL/GenBank/DDBJ databases">
        <authorList>
            <person name="Kallberg Y."/>
            <person name="Tangrot J."/>
            <person name="Rosling A."/>
        </authorList>
    </citation>
    <scope>NUCLEOTIDE SEQUENCE</scope>
    <source>
        <strain evidence="1">MA461A</strain>
    </source>
</reference>
<feature type="non-terminal residue" evidence="1">
    <location>
        <position position="1"/>
    </location>
</feature>
<organism evidence="1 2">
    <name type="scientific">Racocetra persica</name>
    <dbReference type="NCBI Taxonomy" id="160502"/>
    <lineage>
        <taxon>Eukaryota</taxon>
        <taxon>Fungi</taxon>
        <taxon>Fungi incertae sedis</taxon>
        <taxon>Mucoromycota</taxon>
        <taxon>Glomeromycotina</taxon>
        <taxon>Glomeromycetes</taxon>
        <taxon>Diversisporales</taxon>
        <taxon>Gigasporaceae</taxon>
        <taxon>Racocetra</taxon>
    </lineage>
</organism>
<dbReference type="EMBL" id="CAJVQC010145551">
    <property type="protein sequence ID" value="CAG8845168.1"/>
    <property type="molecule type" value="Genomic_DNA"/>
</dbReference>
<feature type="non-terminal residue" evidence="1">
    <location>
        <position position="57"/>
    </location>
</feature>
<comment type="caution">
    <text evidence="1">The sequence shown here is derived from an EMBL/GenBank/DDBJ whole genome shotgun (WGS) entry which is preliminary data.</text>
</comment>